<dbReference type="PANTHER" id="PTHR30290:SF10">
    <property type="entry name" value="PERIPLASMIC OLIGOPEPTIDE-BINDING PROTEIN-RELATED"/>
    <property type="match status" value="1"/>
</dbReference>
<dbReference type="Pfam" id="PF00496">
    <property type="entry name" value="SBP_bac_5"/>
    <property type="match status" value="1"/>
</dbReference>
<dbReference type="PANTHER" id="PTHR30290">
    <property type="entry name" value="PERIPLASMIC BINDING COMPONENT OF ABC TRANSPORTER"/>
    <property type="match status" value="1"/>
</dbReference>
<comment type="caution">
    <text evidence="7">The sequence shown here is derived from an EMBL/GenBank/DDBJ whole genome shotgun (WGS) entry which is preliminary data.</text>
</comment>
<keyword evidence="8" id="KW-1185">Reference proteome</keyword>
<dbReference type="Gene3D" id="3.90.76.10">
    <property type="entry name" value="Dipeptide-binding Protein, Domain 1"/>
    <property type="match status" value="1"/>
</dbReference>
<dbReference type="Gene3D" id="3.10.105.10">
    <property type="entry name" value="Dipeptide-binding Protein, Domain 3"/>
    <property type="match status" value="1"/>
</dbReference>
<dbReference type="RefSeq" id="WP_161902869.1">
    <property type="nucleotide sequence ID" value="NZ_MAEL01000053.1"/>
</dbReference>
<evidence type="ECO:0000259" key="6">
    <source>
        <dbReference type="Pfam" id="PF00496"/>
    </source>
</evidence>
<dbReference type="PIRSF" id="PIRSF002741">
    <property type="entry name" value="MppA"/>
    <property type="match status" value="1"/>
</dbReference>
<evidence type="ECO:0000256" key="5">
    <source>
        <dbReference type="SAM" id="SignalP"/>
    </source>
</evidence>
<dbReference type="Proteomes" id="UP000782705">
    <property type="component" value="Unassembled WGS sequence"/>
</dbReference>
<evidence type="ECO:0000256" key="3">
    <source>
        <dbReference type="ARBA" id="ARBA00022448"/>
    </source>
</evidence>
<sequence length="552" mass="60507">MKKRFLLGTLFSCTVLLAACGGGDQTTDSTGTEGNASNSEQVFNVAVPQEMPSADLSIARDTISFTALNNVYEGLYRLDADNKPIPAGAAEMAEISEDGLTYTFHLREDAVWSNGEPVTADDYVTGWQRTVDPKTASEYAYLYAPVANAEKITAGEADVSELGIEAVSDYELKVTLDVATPYFDYLLAFPSFFPQNKAIVEEKGDNYAQTSDDAIYNGPFVLTGFDGPGVDTEWGYEKNDDYWDAENVKLEQINVTVVKESATGLNLFQDGALDDVTLSGELAQQNASNPDYVVDKESRTSYLALNQEASDSPFRNINLRKAISYAIDRESMVKQVLGDGSVASTTIIPEGMSFDPDNNKDFVEEAAADLSYDPEKAKEYWEKAKSELGIDSLEVEFLADDTDSVRAVSQYVQGALQETLDGFTVKLSVVPISVRLDRQQQEDYDIVMGGWGADYADPSTFLDLFTTEKSTGRGKWSNAEYDALMKEAATTNATDPSARWKNMLDAEKILMDDMGVVPVYQQASGHLRAEKIQDVVVHGAGASYDYKWASVK</sequence>
<dbReference type="EMBL" id="MAEL01000053">
    <property type="protein sequence ID" value="KAF1302245.1"/>
    <property type="molecule type" value="Genomic_DNA"/>
</dbReference>
<organism evidence="7 8">
    <name type="scientific">Candidatus Enterococcus willemsii</name>
    <dbReference type="NCBI Taxonomy" id="1857215"/>
    <lineage>
        <taxon>Bacteria</taxon>
        <taxon>Bacillati</taxon>
        <taxon>Bacillota</taxon>
        <taxon>Bacilli</taxon>
        <taxon>Lactobacillales</taxon>
        <taxon>Enterococcaceae</taxon>
        <taxon>Enterococcus</taxon>
    </lineage>
</organism>
<evidence type="ECO:0000256" key="2">
    <source>
        <dbReference type="ARBA" id="ARBA00005695"/>
    </source>
</evidence>
<feature type="chain" id="PRO_5046339474" evidence="5">
    <location>
        <begin position="19"/>
        <end position="552"/>
    </location>
</feature>
<feature type="signal peptide" evidence="5">
    <location>
        <begin position="1"/>
        <end position="18"/>
    </location>
</feature>
<comment type="subcellular location">
    <subcellularLocation>
        <location evidence="1">Cell envelope</location>
    </subcellularLocation>
</comment>
<protein>
    <submittedName>
        <fullName evidence="7">Peptide ABC transporter substrate-binding protein</fullName>
    </submittedName>
</protein>
<keyword evidence="4 5" id="KW-0732">Signal</keyword>
<reference evidence="7 8" key="1">
    <citation type="submission" date="2016-06" db="EMBL/GenBank/DDBJ databases">
        <title>Four novel species of enterococci isolated from chicken manure.</title>
        <authorList>
            <person name="Van Tyne D."/>
        </authorList>
    </citation>
    <scope>NUCLEOTIDE SEQUENCE [LARGE SCALE GENOMIC DNA]</scope>
    <source>
        <strain evidence="7 8">CU12B</strain>
    </source>
</reference>
<dbReference type="Gene3D" id="3.40.190.10">
    <property type="entry name" value="Periplasmic binding protein-like II"/>
    <property type="match status" value="1"/>
</dbReference>
<gene>
    <name evidence="7" type="ORF">BAU17_10725</name>
</gene>
<dbReference type="CDD" id="cd08504">
    <property type="entry name" value="PBP2_OppA"/>
    <property type="match status" value="1"/>
</dbReference>
<dbReference type="InterPro" id="IPR030678">
    <property type="entry name" value="Peptide/Ni-bd"/>
</dbReference>
<dbReference type="InterPro" id="IPR039424">
    <property type="entry name" value="SBP_5"/>
</dbReference>
<evidence type="ECO:0000313" key="7">
    <source>
        <dbReference type="EMBL" id="KAF1302245.1"/>
    </source>
</evidence>
<name>A0ABQ6YX04_9ENTE</name>
<keyword evidence="3" id="KW-0813">Transport</keyword>
<accession>A0ABQ6YX04</accession>
<dbReference type="PROSITE" id="PS51257">
    <property type="entry name" value="PROKAR_LIPOPROTEIN"/>
    <property type="match status" value="1"/>
</dbReference>
<feature type="domain" description="Solute-binding protein family 5" evidence="6">
    <location>
        <begin position="84"/>
        <end position="470"/>
    </location>
</feature>
<evidence type="ECO:0000256" key="4">
    <source>
        <dbReference type="ARBA" id="ARBA00022729"/>
    </source>
</evidence>
<dbReference type="InterPro" id="IPR000914">
    <property type="entry name" value="SBP_5_dom"/>
</dbReference>
<proteinExistence type="inferred from homology"/>
<comment type="similarity">
    <text evidence="2">Belongs to the bacterial solute-binding protein 5 family.</text>
</comment>
<evidence type="ECO:0000313" key="8">
    <source>
        <dbReference type="Proteomes" id="UP000782705"/>
    </source>
</evidence>
<evidence type="ECO:0000256" key="1">
    <source>
        <dbReference type="ARBA" id="ARBA00004196"/>
    </source>
</evidence>
<dbReference type="SUPFAM" id="SSF53850">
    <property type="entry name" value="Periplasmic binding protein-like II"/>
    <property type="match status" value="1"/>
</dbReference>